<feature type="domain" description="OmpA-like" evidence="4">
    <location>
        <begin position="198"/>
        <end position="317"/>
    </location>
</feature>
<comment type="caution">
    <text evidence="5">The sequence shown here is derived from an EMBL/GenBank/DDBJ whole genome shotgun (WGS) entry which is preliminary data.</text>
</comment>
<dbReference type="InterPro" id="IPR006665">
    <property type="entry name" value="OmpA-like"/>
</dbReference>
<dbReference type="InterPro" id="IPR050330">
    <property type="entry name" value="Bact_OuterMem_StrucFunc"/>
</dbReference>
<feature type="transmembrane region" description="Helical" evidence="3">
    <location>
        <begin position="21"/>
        <end position="53"/>
    </location>
</feature>
<proteinExistence type="predicted"/>
<accession>A0A951UKE7</accession>
<evidence type="ECO:0000259" key="4">
    <source>
        <dbReference type="PROSITE" id="PS51123"/>
    </source>
</evidence>
<dbReference type="PANTHER" id="PTHR30329:SF21">
    <property type="entry name" value="LIPOPROTEIN YIAD-RELATED"/>
    <property type="match status" value="1"/>
</dbReference>
<dbReference type="InterPro" id="IPR036737">
    <property type="entry name" value="OmpA-like_sf"/>
</dbReference>
<feature type="region of interest" description="Disordered" evidence="2">
    <location>
        <begin position="86"/>
        <end position="109"/>
    </location>
</feature>
<name>A0A951UKE7_9CYAN</name>
<dbReference type="PANTHER" id="PTHR30329">
    <property type="entry name" value="STATOR ELEMENT OF FLAGELLAR MOTOR COMPLEX"/>
    <property type="match status" value="1"/>
</dbReference>
<feature type="compositionally biased region" description="Low complexity" evidence="2">
    <location>
        <begin position="88"/>
        <end position="106"/>
    </location>
</feature>
<dbReference type="PROSITE" id="PS51123">
    <property type="entry name" value="OMPA_2"/>
    <property type="match status" value="1"/>
</dbReference>
<evidence type="ECO:0000313" key="6">
    <source>
        <dbReference type="Proteomes" id="UP000757435"/>
    </source>
</evidence>
<dbReference type="Gene3D" id="3.30.1330.60">
    <property type="entry name" value="OmpA-like domain"/>
    <property type="match status" value="1"/>
</dbReference>
<evidence type="ECO:0000256" key="3">
    <source>
        <dbReference type="SAM" id="Phobius"/>
    </source>
</evidence>
<keyword evidence="3" id="KW-1133">Transmembrane helix</keyword>
<dbReference type="Proteomes" id="UP000757435">
    <property type="component" value="Unassembled WGS sequence"/>
</dbReference>
<dbReference type="GO" id="GO:0016020">
    <property type="term" value="C:membrane"/>
    <property type="evidence" value="ECO:0007669"/>
    <property type="project" value="UniProtKB-UniRule"/>
</dbReference>
<dbReference type="Pfam" id="PF00691">
    <property type="entry name" value="OmpA"/>
    <property type="match status" value="1"/>
</dbReference>
<keyword evidence="1 3" id="KW-0472">Membrane</keyword>
<dbReference type="CDD" id="cd07185">
    <property type="entry name" value="OmpA_C-like"/>
    <property type="match status" value="1"/>
</dbReference>
<reference evidence="5" key="1">
    <citation type="submission" date="2021-05" db="EMBL/GenBank/DDBJ databases">
        <authorList>
            <person name="Pietrasiak N."/>
            <person name="Ward R."/>
            <person name="Stajich J.E."/>
            <person name="Kurbessoian T."/>
        </authorList>
    </citation>
    <scope>NUCLEOTIDE SEQUENCE</scope>
    <source>
        <strain evidence="5">UHER 2000/2452</strain>
    </source>
</reference>
<organism evidence="5 6">
    <name type="scientific">Drouetiella hepatica Uher 2000/2452</name>
    <dbReference type="NCBI Taxonomy" id="904376"/>
    <lineage>
        <taxon>Bacteria</taxon>
        <taxon>Bacillati</taxon>
        <taxon>Cyanobacteriota</taxon>
        <taxon>Cyanophyceae</taxon>
        <taxon>Oculatellales</taxon>
        <taxon>Oculatellaceae</taxon>
        <taxon>Drouetiella</taxon>
    </lineage>
</organism>
<dbReference type="AlphaFoldDB" id="A0A951UKE7"/>
<evidence type="ECO:0000256" key="2">
    <source>
        <dbReference type="SAM" id="MobiDB-lite"/>
    </source>
</evidence>
<protein>
    <submittedName>
        <fullName evidence="5">OmpA family protein</fullName>
    </submittedName>
</protein>
<keyword evidence="3" id="KW-0812">Transmembrane</keyword>
<reference evidence="5" key="2">
    <citation type="journal article" date="2022" name="Microbiol. Resour. Announc.">
        <title>Metagenome Sequencing to Explore Phylogenomics of Terrestrial Cyanobacteria.</title>
        <authorList>
            <person name="Ward R.D."/>
            <person name="Stajich J.E."/>
            <person name="Johansen J.R."/>
            <person name="Huntemann M."/>
            <person name="Clum A."/>
            <person name="Foster B."/>
            <person name="Foster B."/>
            <person name="Roux S."/>
            <person name="Palaniappan K."/>
            <person name="Varghese N."/>
            <person name="Mukherjee S."/>
            <person name="Reddy T.B.K."/>
            <person name="Daum C."/>
            <person name="Copeland A."/>
            <person name="Chen I.A."/>
            <person name="Ivanova N.N."/>
            <person name="Kyrpides N.C."/>
            <person name="Shapiro N."/>
            <person name="Eloe-Fadrosh E.A."/>
            <person name="Pietrasiak N."/>
        </authorList>
    </citation>
    <scope>NUCLEOTIDE SEQUENCE</scope>
    <source>
        <strain evidence="5">UHER 2000/2452</strain>
    </source>
</reference>
<dbReference type="SUPFAM" id="SSF103088">
    <property type="entry name" value="OmpA-like"/>
    <property type="match status" value="1"/>
</dbReference>
<gene>
    <name evidence="5" type="ORF">KME15_02335</name>
</gene>
<evidence type="ECO:0000313" key="5">
    <source>
        <dbReference type="EMBL" id="MBW4657486.1"/>
    </source>
</evidence>
<dbReference type="EMBL" id="JAHHHD010000002">
    <property type="protein sequence ID" value="MBW4657486.1"/>
    <property type="molecule type" value="Genomic_DNA"/>
</dbReference>
<evidence type="ECO:0000256" key="1">
    <source>
        <dbReference type="PROSITE-ProRule" id="PRU00473"/>
    </source>
</evidence>
<sequence length="317" mass="34304">MTPSLTPQPSVSQQKPPRSSAGWGFLVFIFRLLLLGVGGSFAALLGVAIAQFYPAPKTQEPPLVEKVMQGSRALWSELQQIPTTLGLTPPSAIAPSTASPIPSTPSRSEVDKQRLQTELTQMQEELANLRARPQIAEDQIAEDERAKQALVLEERIRSLQQQLDPTGFAVPMVPPAGGAAGGAGQTGIPPATTRVSSRDTLMVTLPTDALFDRVGDQTTLQPNSQAILDTILTDLQRYPGATIRVAAHSDNQGSEGGDRARTFAQATVVEQYLSSKLGEDYYWTVAGYGHSKPLVDDATEVSRQRNRRVEVVIEPRR</sequence>